<evidence type="ECO:0000313" key="2">
    <source>
        <dbReference type="Proteomes" id="UP000294802"/>
    </source>
</evidence>
<accession>A0A4R6BU07</accession>
<sequence length="72" mass="7980">MRRLEHLFSGKLTAYQIATATGIEIEIISGLEAGSVCLESIDQASYNKLFDLERSLFSSEIEQQHTSNETSA</sequence>
<protein>
    <recommendedName>
        <fullName evidence="3">XRE family transcriptional regulator</fullName>
    </recommendedName>
</protein>
<dbReference type="Proteomes" id="UP000294802">
    <property type="component" value="Unassembled WGS sequence"/>
</dbReference>
<dbReference type="AlphaFoldDB" id="A0A4R6BU07"/>
<name>A0A4R6BU07_9STAP</name>
<proteinExistence type="predicted"/>
<organism evidence="1 2">
    <name type="scientific">Macrococcus lamae</name>
    <dbReference type="NCBI Taxonomy" id="198484"/>
    <lineage>
        <taxon>Bacteria</taxon>
        <taxon>Bacillati</taxon>
        <taxon>Bacillota</taxon>
        <taxon>Bacilli</taxon>
        <taxon>Bacillales</taxon>
        <taxon>Staphylococcaceae</taxon>
        <taxon>Macrococcus</taxon>
    </lineage>
</organism>
<dbReference type="OrthoDB" id="2390391at2"/>
<evidence type="ECO:0008006" key="3">
    <source>
        <dbReference type="Google" id="ProtNLM"/>
    </source>
</evidence>
<keyword evidence="2" id="KW-1185">Reference proteome</keyword>
<dbReference type="EMBL" id="SCWB01000009">
    <property type="protein sequence ID" value="TDM10585.1"/>
    <property type="molecule type" value="Genomic_DNA"/>
</dbReference>
<reference evidence="1 2" key="1">
    <citation type="submission" date="2019-01" db="EMBL/GenBank/DDBJ databases">
        <title>Draft genome sequences of the type strains of six Macrococcus species.</title>
        <authorList>
            <person name="Mazhar S."/>
            <person name="Altermann E."/>
            <person name="Hill C."/>
            <person name="Mcauliffe O."/>
        </authorList>
    </citation>
    <scope>NUCLEOTIDE SEQUENCE [LARGE SCALE GENOMIC DNA]</scope>
    <source>
        <strain evidence="1 2">CCM4815</strain>
    </source>
</reference>
<evidence type="ECO:0000313" key="1">
    <source>
        <dbReference type="EMBL" id="TDM10585.1"/>
    </source>
</evidence>
<comment type="caution">
    <text evidence="1">The sequence shown here is derived from an EMBL/GenBank/DDBJ whole genome shotgun (WGS) entry which is preliminary data.</text>
</comment>
<dbReference type="RefSeq" id="WP_133443787.1">
    <property type="nucleotide sequence ID" value="NZ_SCWB01000009.1"/>
</dbReference>
<gene>
    <name evidence="1" type="ORF">ERX29_05940</name>
</gene>